<dbReference type="SMART" id="SM00028">
    <property type="entry name" value="TPR"/>
    <property type="match status" value="3"/>
</dbReference>
<dbReference type="Proteomes" id="UP000316916">
    <property type="component" value="Unassembled WGS sequence"/>
</dbReference>
<evidence type="ECO:0000313" key="13">
    <source>
        <dbReference type="Proteomes" id="UP000316916"/>
    </source>
</evidence>
<reference evidence="12 13" key="1">
    <citation type="submission" date="2017-05" db="EMBL/GenBank/DDBJ databases">
        <authorList>
            <person name="Varghese N."/>
            <person name="Submissions S."/>
        </authorList>
    </citation>
    <scope>NUCLEOTIDE SEQUENCE [LARGE SCALE GENOMIC DNA]</scope>
    <source>
        <strain evidence="12 13">DSM 29371</strain>
    </source>
</reference>
<dbReference type="SUPFAM" id="SSF48452">
    <property type="entry name" value="TPR-like"/>
    <property type="match status" value="1"/>
</dbReference>
<evidence type="ECO:0000256" key="1">
    <source>
        <dbReference type="ARBA" id="ARBA00000085"/>
    </source>
</evidence>
<keyword evidence="8" id="KW-0902">Two-component regulatory system</keyword>
<dbReference type="EMBL" id="FXTC01000008">
    <property type="protein sequence ID" value="SMO83423.1"/>
    <property type="molecule type" value="Genomic_DNA"/>
</dbReference>
<comment type="catalytic activity">
    <reaction evidence="1">
        <text>ATP + protein L-histidine = ADP + protein N-phospho-L-histidine.</text>
        <dbReference type="EC" id="2.7.13.3"/>
    </reaction>
</comment>
<evidence type="ECO:0000256" key="3">
    <source>
        <dbReference type="ARBA" id="ARBA00022553"/>
    </source>
</evidence>
<dbReference type="GO" id="GO:0000155">
    <property type="term" value="F:phosphorelay sensor kinase activity"/>
    <property type="evidence" value="ECO:0007669"/>
    <property type="project" value="InterPro"/>
</dbReference>
<organism evidence="12 13">
    <name type="scientific">Chryseobacterium rhizoplanae</name>
    <dbReference type="NCBI Taxonomy" id="1609531"/>
    <lineage>
        <taxon>Bacteria</taxon>
        <taxon>Pseudomonadati</taxon>
        <taxon>Bacteroidota</taxon>
        <taxon>Flavobacteriia</taxon>
        <taxon>Flavobacteriales</taxon>
        <taxon>Weeksellaceae</taxon>
        <taxon>Chryseobacterium group</taxon>
        <taxon>Chryseobacterium</taxon>
    </lineage>
</organism>
<feature type="transmembrane region" description="Helical" evidence="9">
    <location>
        <begin position="415"/>
        <end position="437"/>
    </location>
</feature>
<keyword evidence="9" id="KW-1133">Transmembrane helix</keyword>
<dbReference type="GO" id="GO:0046983">
    <property type="term" value="F:protein dimerization activity"/>
    <property type="evidence" value="ECO:0007669"/>
    <property type="project" value="InterPro"/>
</dbReference>
<keyword evidence="9" id="KW-0812">Transmembrane</keyword>
<dbReference type="InterPro" id="IPR036890">
    <property type="entry name" value="HATPase_C_sf"/>
</dbReference>
<evidence type="ECO:0000259" key="11">
    <source>
        <dbReference type="PROSITE" id="PS50109"/>
    </source>
</evidence>
<name>A0A521EHN1_9FLAO</name>
<dbReference type="InterPro" id="IPR050482">
    <property type="entry name" value="Sensor_HK_TwoCompSys"/>
</dbReference>
<dbReference type="EC" id="2.7.13.3" evidence="2"/>
<protein>
    <recommendedName>
        <fullName evidence="2">histidine kinase</fullName>
        <ecNumber evidence="2">2.7.13.3</ecNumber>
    </recommendedName>
</protein>
<accession>A0A521EHN1</accession>
<dbReference type="InterPro" id="IPR011990">
    <property type="entry name" value="TPR-like_helical_dom_sf"/>
</dbReference>
<feature type="chain" id="PRO_5022240563" description="histidine kinase" evidence="10">
    <location>
        <begin position="21"/>
        <end position="673"/>
    </location>
</feature>
<evidence type="ECO:0000256" key="8">
    <source>
        <dbReference type="ARBA" id="ARBA00023012"/>
    </source>
</evidence>
<keyword evidence="3" id="KW-0597">Phosphoprotein</keyword>
<dbReference type="GO" id="GO:0016020">
    <property type="term" value="C:membrane"/>
    <property type="evidence" value="ECO:0007669"/>
    <property type="project" value="InterPro"/>
</dbReference>
<dbReference type="Pfam" id="PF02518">
    <property type="entry name" value="HATPase_c"/>
    <property type="match status" value="1"/>
</dbReference>
<feature type="domain" description="Histidine kinase" evidence="11">
    <location>
        <begin position="480"/>
        <end position="672"/>
    </location>
</feature>
<proteinExistence type="predicted"/>
<dbReference type="Gene3D" id="1.25.40.10">
    <property type="entry name" value="Tetratricopeptide repeat domain"/>
    <property type="match status" value="1"/>
</dbReference>
<gene>
    <name evidence="12" type="ORF">SAMN06265171_10867</name>
</gene>
<dbReference type="RefSeq" id="WP_142718988.1">
    <property type="nucleotide sequence ID" value="NZ_FXTC01000008.1"/>
</dbReference>
<dbReference type="PANTHER" id="PTHR24421:SF10">
    <property type="entry name" value="NITRATE_NITRITE SENSOR PROTEIN NARQ"/>
    <property type="match status" value="1"/>
</dbReference>
<evidence type="ECO:0000256" key="6">
    <source>
        <dbReference type="ARBA" id="ARBA00022777"/>
    </source>
</evidence>
<dbReference type="CDD" id="cd16917">
    <property type="entry name" value="HATPase_UhpB-NarQ-NarX-like"/>
    <property type="match status" value="1"/>
</dbReference>
<keyword evidence="7" id="KW-0067">ATP-binding</keyword>
<evidence type="ECO:0000256" key="5">
    <source>
        <dbReference type="ARBA" id="ARBA00022741"/>
    </source>
</evidence>
<dbReference type="InterPro" id="IPR011712">
    <property type="entry name" value="Sig_transdc_His_kin_sub3_dim/P"/>
</dbReference>
<dbReference type="PROSITE" id="PS50109">
    <property type="entry name" value="HIS_KIN"/>
    <property type="match status" value="1"/>
</dbReference>
<dbReference type="InterPro" id="IPR019734">
    <property type="entry name" value="TPR_rpt"/>
</dbReference>
<dbReference type="SMART" id="SM00387">
    <property type="entry name" value="HATPase_c"/>
    <property type="match status" value="1"/>
</dbReference>
<evidence type="ECO:0000256" key="7">
    <source>
        <dbReference type="ARBA" id="ARBA00022840"/>
    </source>
</evidence>
<dbReference type="Gene3D" id="3.30.565.10">
    <property type="entry name" value="Histidine kinase-like ATPase, C-terminal domain"/>
    <property type="match status" value="1"/>
</dbReference>
<dbReference type="PANTHER" id="PTHR24421">
    <property type="entry name" value="NITRATE/NITRITE SENSOR PROTEIN NARX-RELATED"/>
    <property type="match status" value="1"/>
</dbReference>
<dbReference type="Gene3D" id="1.20.5.1930">
    <property type="match status" value="1"/>
</dbReference>
<keyword evidence="10" id="KW-0732">Signal</keyword>
<dbReference type="InterPro" id="IPR005467">
    <property type="entry name" value="His_kinase_dom"/>
</dbReference>
<keyword evidence="13" id="KW-1185">Reference proteome</keyword>
<keyword evidence="4" id="KW-0808">Transferase</keyword>
<keyword evidence="9" id="KW-0472">Membrane</keyword>
<dbReference type="Pfam" id="PF07730">
    <property type="entry name" value="HisKA_3"/>
    <property type="match status" value="1"/>
</dbReference>
<dbReference type="SUPFAM" id="SSF55874">
    <property type="entry name" value="ATPase domain of HSP90 chaperone/DNA topoisomerase II/histidine kinase"/>
    <property type="match status" value="1"/>
</dbReference>
<sequence>MINKYLLLLLFTLGSQYVSAQGSYFYYLEKKNSNFDSLVAAANHETIDTIKAIKSYQICATYFTRQDLDNYNKYLKQGLESSSKSQIYKDIGLYYQALIHFTKPDFAALLEKDFVTAESALKKYRSTEAKRIRIIMFQNLSLLKVMQTKETEAMNLIINKAVPIAISIGDNELIGGLYKNVALLFYNSHDFSKAIEYCNLAELFLSKLKKQTPQSNGIMGEVLLLKAECLMRKDKLPEAKIELNKTYSIIKNYPESNFNSLYLSNLGYYQMKQKNYPEALKTFDLGLQNAEKYKNTNITERIKLFKHQIYQELKNFKQSNNILKEVYQKTSYKRTKQEVMREFFKNYTALKDTVKANLYATEYINSLDSINNISIHKNIALLEAKYRKAEDEKKIAWLYTEKAKKQMEVSKKNSYLWLLSLALLSFIGLLIFLYIIYRKNKKLSEQKEINLQQKIEDIKQKEELSLTKAILDGEERERERIARDLHDGLGGMLAGVKINFSVWSSSHLNPEKDQEFYKILGQLDNSVSELRHVARNLMPESLLNFGLETALHDLCEFYNRKNLEIDFQAIDIDKALPLNIQLNIYRIVQELLANAIKHAEASSILLQCSQSGESFLITIEDNGKGFDKNIEKTTKSMGLRNLKNRVNYLKGKMEINSDHQGTIINIELNIHGE</sequence>
<dbReference type="InterPro" id="IPR003594">
    <property type="entry name" value="HATPase_dom"/>
</dbReference>
<evidence type="ECO:0000256" key="4">
    <source>
        <dbReference type="ARBA" id="ARBA00022679"/>
    </source>
</evidence>
<evidence type="ECO:0000256" key="9">
    <source>
        <dbReference type="SAM" id="Phobius"/>
    </source>
</evidence>
<feature type="signal peptide" evidence="10">
    <location>
        <begin position="1"/>
        <end position="20"/>
    </location>
</feature>
<evidence type="ECO:0000256" key="2">
    <source>
        <dbReference type="ARBA" id="ARBA00012438"/>
    </source>
</evidence>
<keyword evidence="5" id="KW-0547">Nucleotide-binding</keyword>
<evidence type="ECO:0000313" key="12">
    <source>
        <dbReference type="EMBL" id="SMO83423.1"/>
    </source>
</evidence>
<keyword evidence="6 12" id="KW-0418">Kinase</keyword>
<evidence type="ECO:0000256" key="10">
    <source>
        <dbReference type="SAM" id="SignalP"/>
    </source>
</evidence>
<dbReference type="GO" id="GO:0005524">
    <property type="term" value="F:ATP binding"/>
    <property type="evidence" value="ECO:0007669"/>
    <property type="project" value="UniProtKB-KW"/>
</dbReference>
<dbReference type="AlphaFoldDB" id="A0A521EHN1"/>